<evidence type="ECO:0000313" key="3">
    <source>
        <dbReference type="EMBL" id="GMN41271.1"/>
    </source>
</evidence>
<accession>A0AA88AJG9</accession>
<dbReference type="PANTHER" id="PTHR37233:SF2">
    <property type="entry name" value="TRANSMEMBRANE PROTEIN"/>
    <property type="match status" value="1"/>
</dbReference>
<feature type="transmembrane region" description="Helical" evidence="2">
    <location>
        <begin position="206"/>
        <end position="228"/>
    </location>
</feature>
<feature type="compositionally biased region" description="Polar residues" evidence="1">
    <location>
        <begin position="69"/>
        <end position="123"/>
    </location>
</feature>
<dbReference type="GO" id="GO:0009535">
    <property type="term" value="C:chloroplast thylakoid membrane"/>
    <property type="evidence" value="ECO:0007669"/>
    <property type="project" value="TreeGrafter"/>
</dbReference>
<proteinExistence type="predicted"/>
<evidence type="ECO:0000313" key="4">
    <source>
        <dbReference type="Proteomes" id="UP001187192"/>
    </source>
</evidence>
<dbReference type="AlphaFoldDB" id="A0AA88AJG9"/>
<organism evidence="3 4">
    <name type="scientific">Ficus carica</name>
    <name type="common">Common fig</name>
    <dbReference type="NCBI Taxonomy" id="3494"/>
    <lineage>
        <taxon>Eukaryota</taxon>
        <taxon>Viridiplantae</taxon>
        <taxon>Streptophyta</taxon>
        <taxon>Embryophyta</taxon>
        <taxon>Tracheophyta</taxon>
        <taxon>Spermatophyta</taxon>
        <taxon>Magnoliopsida</taxon>
        <taxon>eudicotyledons</taxon>
        <taxon>Gunneridae</taxon>
        <taxon>Pentapetalae</taxon>
        <taxon>rosids</taxon>
        <taxon>fabids</taxon>
        <taxon>Rosales</taxon>
        <taxon>Moraceae</taxon>
        <taxon>Ficeae</taxon>
        <taxon>Ficus</taxon>
    </lineage>
</organism>
<keyword evidence="2" id="KW-0472">Membrane</keyword>
<evidence type="ECO:0000256" key="2">
    <source>
        <dbReference type="SAM" id="Phobius"/>
    </source>
</evidence>
<keyword evidence="2" id="KW-1133">Transmembrane helix</keyword>
<keyword evidence="2" id="KW-0812">Transmembrane</keyword>
<reference evidence="3" key="1">
    <citation type="submission" date="2023-07" db="EMBL/GenBank/DDBJ databases">
        <title>draft genome sequence of fig (Ficus carica).</title>
        <authorList>
            <person name="Takahashi T."/>
            <person name="Nishimura K."/>
        </authorList>
    </citation>
    <scope>NUCLEOTIDE SEQUENCE</scope>
</reference>
<name>A0AA88AJG9_FICCA</name>
<sequence>MAVSLNSVVGLSSTLRVKYQNVSKSSSGASISKACQVKSLLGALGSRRLVKGKGWDFSLSVAGGDRFTAETSDGDSGNAETLLSNDQISTSTHNESLPRTSEVSNGSPVSLNPEETSPSTNQQEKPKRSPLTARERLRAARVLNRYNTESKASKPDMGSKVLDALRESDRGKKKGLPEAPGNMLDDSKRGLSQQGFTFQFPGGTDLFFIVFSFVFISTVMFATTYLVWKVGAIHFNEY</sequence>
<dbReference type="Proteomes" id="UP001187192">
    <property type="component" value="Unassembled WGS sequence"/>
</dbReference>
<feature type="region of interest" description="Disordered" evidence="1">
    <location>
        <begin position="165"/>
        <end position="188"/>
    </location>
</feature>
<evidence type="ECO:0000256" key="1">
    <source>
        <dbReference type="SAM" id="MobiDB-lite"/>
    </source>
</evidence>
<dbReference type="EMBL" id="BTGU01000012">
    <property type="protein sequence ID" value="GMN41271.1"/>
    <property type="molecule type" value="Genomic_DNA"/>
</dbReference>
<dbReference type="PANTHER" id="PTHR37233">
    <property type="entry name" value="TRANSMEMBRANE PROTEIN"/>
    <property type="match status" value="1"/>
</dbReference>
<gene>
    <name evidence="3" type="ORF">TIFTF001_010489</name>
</gene>
<keyword evidence="4" id="KW-1185">Reference proteome</keyword>
<feature type="region of interest" description="Disordered" evidence="1">
    <location>
        <begin position="69"/>
        <end position="134"/>
    </location>
</feature>
<comment type="caution">
    <text evidence="3">The sequence shown here is derived from an EMBL/GenBank/DDBJ whole genome shotgun (WGS) entry which is preliminary data.</text>
</comment>
<protein>
    <submittedName>
        <fullName evidence="3">Uncharacterized protein</fullName>
    </submittedName>
</protein>